<reference evidence="3" key="1">
    <citation type="submission" date="2019-02" db="EMBL/GenBank/DDBJ databases">
        <authorList>
            <person name="Gruber-Vodicka R. H."/>
            <person name="Seah K. B. B."/>
        </authorList>
    </citation>
    <scope>NUCLEOTIDE SEQUENCE</scope>
    <source>
        <strain evidence="2">BECK_BZ163</strain>
        <strain evidence="3">BECK_BZ164</strain>
        <strain evidence="1">BECK_BZ165</strain>
    </source>
</reference>
<sequence length="197" mass="20658">MAEKTGADPGSGFGLFFRLNPEVDDVVERFGAVGPDGVRVLVMGSVVQPAAGCLCPENALLAAVAGSVSLRENETILMDTQAGVEHFGRALAQGFRHAAVVTDTTFNGVQVALHGARLADTLGIPAIHLVVNRVGSPEEYERTLASIDEAGGFPFTSRHALPFDDTLRECDPAVGPMLEQPSSRFLQGVMALGSISV</sequence>
<dbReference type="SUPFAM" id="SSF52540">
    <property type="entry name" value="P-loop containing nucleoside triphosphate hydrolases"/>
    <property type="match status" value="1"/>
</dbReference>
<evidence type="ECO:0000313" key="1">
    <source>
        <dbReference type="EMBL" id="VFJ61502.1"/>
    </source>
</evidence>
<gene>
    <name evidence="2" type="ORF">BECKFM1743A_GA0114220_102933</name>
    <name evidence="3" type="ORF">BECKFM1743B_GA0114221_102893</name>
    <name evidence="1" type="ORF">BECKFM1743C_GA0114222_102943</name>
</gene>
<protein>
    <submittedName>
        <fullName evidence="3">CO dehydrogenase maturation factor</fullName>
    </submittedName>
</protein>
<evidence type="ECO:0000313" key="2">
    <source>
        <dbReference type="EMBL" id="VFJ61800.1"/>
    </source>
</evidence>
<dbReference type="Gene3D" id="3.40.50.300">
    <property type="entry name" value="P-loop containing nucleotide triphosphate hydrolases"/>
    <property type="match status" value="1"/>
</dbReference>
<dbReference type="EMBL" id="CAADEZ010000293">
    <property type="protein sequence ID" value="VFJ61800.1"/>
    <property type="molecule type" value="Genomic_DNA"/>
</dbReference>
<dbReference type="EMBL" id="CAADFL010000289">
    <property type="protein sequence ID" value="VFK13649.1"/>
    <property type="molecule type" value="Genomic_DNA"/>
</dbReference>
<name>A0A450W9D7_9GAMM</name>
<accession>A0A450W9D7</accession>
<dbReference type="InterPro" id="IPR027417">
    <property type="entry name" value="P-loop_NTPase"/>
</dbReference>
<dbReference type="EMBL" id="CAADFA010000294">
    <property type="protein sequence ID" value="VFJ61502.1"/>
    <property type="molecule type" value="Genomic_DNA"/>
</dbReference>
<dbReference type="AlphaFoldDB" id="A0A450W9D7"/>
<evidence type="ECO:0000313" key="3">
    <source>
        <dbReference type="EMBL" id="VFK13649.1"/>
    </source>
</evidence>
<organism evidence="3">
    <name type="scientific">Candidatus Kentrum sp. FM</name>
    <dbReference type="NCBI Taxonomy" id="2126340"/>
    <lineage>
        <taxon>Bacteria</taxon>
        <taxon>Pseudomonadati</taxon>
        <taxon>Pseudomonadota</taxon>
        <taxon>Gammaproteobacteria</taxon>
        <taxon>Candidatus Kentrum</taxon>
    </lineage>
</organism>
<proteinExistence type="predicted"/>